<dbReference type="PANTHER" id="PTHR11439">
    <property type="entry name" value="GAG-POL-RELATED RETROTRANSPOSON"/>
    <property type="match status" value="1"/>
</dbReference>
<sequence>MTVSKDPMFPVLDFLTDFPPVPNLLPTTTTLIPSPADPLVSLPADASVQPLFIPLRQSQRQKIPSKWFTDYVVNNCAYPMSHYLCYDSLSPAYAENAFGILLNQQKYSIELIADSRQGGAKPASTPLDFNQKHTSYEFDVSTGCTTDDKMLEDPGGYQRLVGRLLYLTMTRPDISFVVQALSQFMHKPKESHMHAAIRVIRYIKNAPGLSLHMSSTTSSHLFAYCDSDWATCPKIRKSVTGYMVGFGTSLISWKLKKQETISRSSVEAEFRSMASTVAELSWLT</sequence>
<accession>A0A3Q7IJ85</accession>
<reference evidence="1" key="3">
    <citation type="submission" date="2019-01" db="UniProtKB">
        <authorList>
            <consortium name="EnsemblPlants"/>
        </authorList>
    </citation>
    <scope>IDENTIFICATION</scope>
    <source>
        <strain evidence="1">cv. Heinz 1706</strain>
    </source>
</reference>
<evidence type="ECO:0000313" key="2">
    <source>
        <dbReference type="Proteomes" id="UP000004994"/>
    </source>
</evidence>
<protein>
    <recommendedName>
        <fullName evidence="3">Reverse transcriptase Ty1/copia-type domain-containing protein</fullName>
    </recommendedName>
</protein>
<dbReference type="AlphaFoldDB" id="A0A3Q7IJ85"/>
<dbReference type="InterPro" id="IPR043502">
    <property type="entry name" value="DNA/RNA_pol_sf"/>
</dbReference>
<dbReference type="EnsemblPlants" id="Solyc10g077136.1.1">
    <property type="protein sequence ID" value="Solyc10g077136.1.1"/>
    <property type="gene ID" value="Solyc10g077136.1"/>
</dbReference>
<name>A0A3Q7IJ85_SOLLC</name>
<organism evidence="1">
    <name type="scientific">Solanum lycopersicum</name>
    <name type="common">Tomato</name>
    <name type="synonym">Lycopersicon esculentum</name>
    <dbReference type="NCBI Taxonomy" id="4081"/>
    <lineage>
        <taxon>Eukaryota</taxon>
        <taxon>Viridiplantae</taxon>
        <taxon>Streptophyta</taxon>
        <taxon>Embryophyta</taxon>
        <taxon>Tracheophyta</taxon>
        <taxon>Spermatophyta</taxon>
        <taxon>Magnoliopsida</taxon>
        <taxon>eudicotyledons</taxon>
        <taxon>Gunneridae</taxon>
        <taxon>Pentapetalae</taxon>
        <taxon>asterids</taxon>
        <taxon>lamiids</taxon>
        <taxon>Solanales</taxon>
        <taxon>Solanaceae</taxon>
        <taxon>Solanoideae</taxon>
        <taxon>Solaneae</taxon>
        <taxon>Solanum</taxon>
        <taxon>Solanum subgen. Lycopersicon</taxon>
    </lineage>
</organism>
<evidence type="ECO:0008006" key="3">
    <source>
        <dbReference type="Google" id="ProtNLM"/>
    </source>
</evidence>
<evidence type="ECO:0000313" key="1">
    <source>
        <dbReference type="EnsemblPlants" id="Solyc10g077132.1.1"/>
    </source>
</evidence>
<proteinExistence type="predicted"/>
<dbReference type="STRING" id="4081.A0A3Q7IJ85"/>
<dbReference type="PANTHER" id="PTHR11439:SF499">
    <property type="entry name" value="PPC DOMAIN-CONTAINING PROTEIN"/>
    <property type="match status" value="1"/>
</dbReference>
<dbReference type="Gramene" id="Solyc10g077136.1.1">
    <property type="protein sequence ID" value="Solyc10g077136.1.1"/>
    <property type="gene ID" value="Solyc10g077136.1"/>
</dbReference>
<keyword evidence="2" id="KW-1185">Reference proteome</keyword>
<dbReference type="SUPFAM" id="SSF56672">
    <property type="entry name" value="DNA/RNA polymerases"/>
    <property type="match status" value="1"/>
</dbReference>
<dbReference type="EnsemblPlants" id="Solyc10g077132.1.1">
    <property type="protein sequence ID" value="Solyc10g077132.1.1"/>
    <property type="gene ID" value="Solyc10g077132.1"/>
</dbReference>
<dbReference type="CDD" id="cd09272">
    <property type="entry name" value="RNase_HI_RT_Ty1"/>
    <property type="match status" value="1"/>
</dbReference>
<dbReference type="Gramene" id="Solyc10g077132.1.1">
    <property type="protein sequence ID" value="Solyc10g077132.1.1"/>
    <property type="gene ID" value="Solyc10g077132.1"/>
</dbReference>
<dbReference type="Proteomes" id="UP000004994">
    <property type="component" value="Chromosome 10"/>
</dbReference>
<reference evidence="1" key="2">
    <citation type="submission" date="2018-04" db="EMBL/GenBank/DDBJ databases">
        <title>Improving the tomato reference genome and annotation using full-length BACs and diverse expression resources.</title>
        <authorList>
            <person name="Hosmani P.S."/>
            <person name="Flores M."/>
            <person name="Geest H.V."/>
            <person name="Sanchez-Perez G."/>
            <person name="Rombauts S."/>
            <person name="Maumus F."/>
            <person name="Mueller L.A."/>
            <person name="Saha S."/>
        </authorList>
    </citation>
    <scope>NUCLEOTIDE SEQUENCE [LARGE SCALE GENOMIC DNA]</scope>
    <source>
        <strain evidence="1">cv. Heinz 1706</strain>
    </source>
</reference>
<reference evidence="1" key="1">
    <citation type="journal article" date="2012" name="Nature">
        <title>The tomato genome sequence provides insights into fleshy fruit evolution.</title>
        <authorList>
            <consortium name="Tomato Genome Consortium"/>
        </authorList>
    </citation>
    <scope>NUCLEOTIDE SEQUENCE [LARGE SCALE GENOMIC DNA]</scope>
    <source>
        <strain evidence="1">cv. Heinz 1706</strain>
    </source>
</reference>